<evidence type="ECO:0000259" key="9">
    <source>
        <dbReference type="PROSITE" id="PS50850"/>
    </source>
</evidence>
<dbReference type="InterPro" id="IPR011701">
    <property type="entry name" value="MFS"/>
</dbReference>
<keyword evidence="6 8" id="KW-0472">Membrane</keyword>
<feature type="transmembrane region" description="Helical" evidence="8">
    <location>
        <begin position="118"/>
        <end position="141"/>
    </location>
</feature>
<feature type="transmembrane region" description="Helical" evidence="8">
    <location>
        <begin position="458"/>
        <end position="477"/>
    </location>
</feature>
<feature type="transmembrane region" description="Helical" evidence="8">
    <location>
        <begin position="25"/>
        <end position="45"/>
    </location>
</feature>
<dbReference type="RefSeq" id="WP_083555134.1">
    <property type="nucleotide sequence ID" value="NZ_BBPN01000005.1"/>
</dbReference>
<feature type="transmembrane region" description="Helical" evidence="8">
    <location>
        <begin position="93"/>
        <end position="112"/>
    </location>
</feature>
<evidence type="ECO:0000256" key="5">
    <source>
        <dbReference type="ARBA" id="ARBA00022989"/>
    </source>
</evidence>
<feature type="transmembrane region" description="Helical" evidence="8">
    <location>
        <begin position="181"/>
        <end position="202"/>
    </location>
</feature>
<name>A0A1H7ICA2_STRJI</name>
<accession>A0A1H7ICA2</accession>
<feature type="transmembrane region" description="Helical" evidence="8">
    <location>
        <begin position="245"/>
        <end position="263"/>
    </location>
</feature>
<feature type="transmembrane region" description="Helical" evidence="8">
    <location>
        <begin position="214"/>
        <end position="233"/>
    </location>
</feature>
<dbReference type="InterPro" id="IPR005829">
    <property type="entry name" value="Sugar_transporter_CS"/>
</dbReference>
<keyword evidence="3" id="KW-1003">Cell membrane</keyword>
<dbReference type="eggNOG" id="COG0477">
    <property type="taxonomic scope" value="Bacteria"/>
</dbReference>
<keyword evidence="5 8" id="KW-1133">Transmembrane helix</keyword>
<dbReference type="PROSITE" id="PS50850">
    <property type="entry name" value="MFS"/>
    <property type="match status" value="1"/>
</dbReference>
<proteinExistence type="predicted"/>
<evidence type="ECO:0000313" key="11">
    <source>
        <dbReference type="Proteomes" id="UP000183015"/>
    </source>
</evidence>
<keyword evidence="2" id="KW-0813">Transport</keyword>
<evidence type="ECO:0000256" key="7">
    <source>
        <dbReference type="ARBA" id="ARBA00023251"/>
    </source>
</evidence>
<feature type="domain" description="Major facilitator superfamily (MFS) profile" evidence="9">
    <location>
        <begin position="27"/>
        <end position="487"/>
    </location>
</feature>
<dbReference type="AlphaFoldDB" id="A0A1H7ICA2"/>
<comment type="subcellular location">
    <subcellularLocation>
        <location evidence="1">Cell membrane</location>
        <topology evidence="1">Multi-pass membrane protein</topology>
    </subcellularLocation>
</comment>
<evidence type="ECO:0000256" key="6">
    <source>
        <dbReference type="ARBA" id="ARBA00023136"/>
    </source>
</evidence>
<dbReference type="Proteomes" id="UP000183015">
    <property type="component" value="Unassembled WGS sequence"/>
</dbReference>
<dbReference type="OrthoDB" id="4080117at2"/>
<dbReference type="GO" id="GO:0022857">
    <property type="term" value="F:transmembrane transporter activity"/>
    <property type="evidence" value="ECO:0007669"/>
    <property type="project" value="InterPro"/>
</dbReference>
<dbReference type="PANTHER" id="PTHR42718">
    <property type="entry name" value="MAJOR FACILITATOR SUPERFAMILY MULTIDRUG TRANSPORTER MFSC"/>
    <property type="match status" value="1"/>
</dbReference>
<evidence type="ECO:0000256" key="1">
    <source>
        <dbReference type="ARBA" id="ARBA00004651"/>
    </source>
</evidence>
<evidence type="ECO:0000256" key="4">
    <source>
        <dbReference type="ARBA" id="ARBA00022692"/>
    </source>
</evidence>
<dbReference type="Pfam" id="PF07690">
    <property type="entry name" value="MFS_1"/>
    <property type="match status" value="1"/>
</dbReference>
<keyword evidence="7" id="KW-0046">Antibiotic resistance</keyword>
<dbReference type="GO" id="GO:0005886">
    <property type="term" value="C:plasma membrane"/>
    <property type="evidence" value="ECO:0007669"/>
    <property type="project" value="UniProtKB-SubCell"/>
</dbReference>
<dbReference type="PROSITE" id="PS00216">
    <property type="entry name" value="SUGAR_TRANSPORT_1"/>
    <property type="match status" value="1"/>
</dbReference>
<feature type="transmembrane region" description="Helical" evidence="8">
    <location>
        <begin position="319"/>
        <end position="336"/>
    </location>
</feature>
<protein>
    <submittedName>
        <fullName evidence="10">Drug resistance transporter, EmrB/QacA subfamily</fullName>
    </submittedName>
</protein>
<dbReference type="PANTHER" id="PTHR42718:SF46">
    <property type="entry name" value="BLR6921 PROTEIN"/>
    <property type="match status" value="1"/>
</dbReference>
<dbReference type="InterPro" id="IPR036259">
    <property type="entry name" value="MFS_trans_sf"/>
</dbReference>
<dbReference type="GO" id="GO:0046677">
    <property type="term" value="P:response to antibiotic"/>
    <property type="evidence" value="ECO:0007669"/>
    <property type="project" value="UniProtKB-KW"/>
</dbReference>
<dbReference type="SUPFAM" id="SSF103473">
    <property type="entry name" value="MFS general substrate transporter"/>
    <property type="match status" value="1"/>
</dbReference>
<dbReference type="Gene3D" id="1.20.1720.10">
    <property type="entry name" value="Multidrug resistance protein D"/>
    <property type="match status" value="1"/>
</dbReference>
<feature type="transmembrane region" description="Helical" evidence="8">
    <location>
        <begin position="65"/>
        <end position="81"/>
    </location>
</feature>
<dbReference type="EMBL" id="FOAZ01000002">
    <property type="protein sequence ID" value="SEK59160.1"/>
    <property type="molecule type" value="Genomic_DNA"/>
</dbReference>
<sequence length="493" mass="50625">MSIDERTAPLVAQVPAAAQGENRRWWILVVVASVQFMVGLDATVVNVMLPQLQRGIGLSIANTQWVMSIYVLLFGGLMLMGGRLADVMGRRRVLLAGMALFVFGSVLAGTAHGTDQLLIARALQGLGAAGLAPAALSIMVTSFPNPTERAKAFGIWGTVIGVGASIGTLLGGAIIDIGWRWAFYINIPIGVVLAVAAVTLIPGRTARGGARQPADIAGGLTSTAGLLLLVYGITAIGSRGWSNPVTLGSFAGAAVLLSAFVLIEQRSSAPLVPLRLFRGRGLVTAGLGQILAAGVMLPCFFLLPQFMQTVLGYSPLQTGLAYIPTSLAMMTVAPMASKLVARTGPMALYLAGTVALGATVALMLGAKVHAGYWSLLLPVTALLGIGLVLCLITASMVGTSQATEQDAGVVSALLNSSSEIGGALGLTVAATLLQTRTANLMAHGMGQQEAFVQGLHRGFGALLVWIVLGALVGVFGFRGLTATGESTAAVSQD</sequence>
<gene>
    <name evidence="10" type="ORF">SAMN05414137_102560</name>
</gene>
<evidence type="ECO:0000256" key="8">
    <source>
        <dbReference type="SAM" id="Phobius"/>
    </source>
</evidence>
<evidence type="ECO:0000256" key="3">
    <source>
        <dbReference type="ARBA" id="ARBA00022475"/>
    </source>
</evidence>
<feature type="transmembrane region" description="Helical" evidence="8">
    <location>
        <begin position="283"/>
        <end position="307"/>
    </location>
</feature>
<feature type="transmembrane region" description="Helical" evidence="8">
    <location>
        <begin position="348"/>
        <end position="366"/>
    </location>
</feature>
<dbReference type="InterPro" id="IPR020846">
    <property type="entry name" value="MFS_dom"/>
</dbReference>
<keyword evidence="11" id="KW-1185">Reference proteome</keyword>
<evidence type="ECO:0000313" key="10">
    <source>
        <dbReference type="EMBL" id="SEK59160.1"/>
    </source>
</evidence>
<reference evidence="11" key="1">
    <citation type="submission" date="2016-10" db="EMBL/GenBank/DDBJ databases">
        <authorList>
            <person name="Varghese N."/>
        </authorList>
    </citation>
    <scope>NUCLEOTIDE SEQUENCE [LARGE SCALE GENOMIC DNA]</scope>
    <source>
        <strain evidence="11">DSM 45096 / BCRC 16803 / CGMCC 4.1857 / CIP 109030 / JCM 12277 / KCTC 19219 / NBRC 100920 / 33214</strain>
    </source>
</reference>
<dbReference type="Gene3D" id="1.20.1250.20">
    <property type="entry name" value="MFS general substrate transporter like domains"/>
    <property type="match status" value="1"/>
</dbReference>
<keyword evidence="4 8" id="KW-0812">Transmembrane</keyword>
<feature type="transmembrane region" description="Helical" evidence="8">
    <location>
        <begin position="372"/>
        <end position="392"/>
    </location>
</feature>
<evidence type="ECO:0000256" key="2">
    <source>
        <dbReference type="ARBA" id="ARBA00022448"/>
    </source>
</evidence>
<feature type="transmembrane region" description="Helical" evidence="8">
    <location>
        <begin position="153"/>
        <end position="175"/>
    </location>
</feature>
<dbReference type="STRING" id="235985.SAMN05414137_102560"/>
<dbReference type="PRINTS" id="PR01036">
    <property type="entry name" value="TCRTETB"/>
</dbReference>
<organism evidence="10 11">
    <name type="scientific">Streptacidiphilus jiangxiensis</name>
    <dbReference type="NCBI Taxonomy" id="235985"/>
    <lineage>
        <taxon>Bacteria</taxon>
        <taxon>Bacillati</taxon>
        <taxon>Actinomycetota</taxon>
        <taxon>Actinomycetes</taxon>
        <taxon>Kitasatosporales</taxon>
        <taxon>Streptomycetaceae</taxon>
        <taxon>Streptacidiphilus</taxon>
    </lineage>
</organism>